<accession>A0ABQ0A0R9</accession>
<dbReference type="InterPro" id="IPR036942">
    <property type="entry name" value="Beta-barrel_TonB_sf"/>
</dbReference>
<comment type="similarity">
    <text evidence="2">Belongs to the TonB-dependent receptor family. Hemoglobin/haptoglobin binding protein subfamily.</text>
</comment>
<evidence type="ECO:0000256" key="5">
    <source>
        <dbReference type="ARBA" id="ARBA00022692"/>
    </source>
</evidence>
<keyword evidence="9" id="KW-0675">Receptor</keyword>
<dbReference type="InterPro" id="IPR000531">
    <property type="entry name" value="Beta-barrel_TonB"/>
</dbReference>
<keyword evidence="8 11" id="KW-0472">Membrane</keyword>
<evidence type="ECO:0008006" key="17">
    <source>
        <dbReference type="Google" id="ProtNLM"/>
    </source>
</evidence>
<keyword evidence="16" id="KW-1185">Reference proteome</keyword>
<evidence type="ECO:0000256" key="2">
    <source>
        <dbReference type="ARBA" id="ARBA00008143"/>
    </source>
</evidence>
<evidence type="ECO:0000313" key="16">
    <source>
        <dbReference type="Proteomes" id="UP001481413"/>
    </source>
</evidence>
<proteinExistence type="inferred from homology"/>
<feature type="domain" description="TonB-dependent receptor-like beta-barrel" evidence="13">
    <location>
        <begin position="176"/>
        <end position="594"/>
    </location>
</feature>
<comment type="subcellular location">
    <subcellularLocation>
        <location evidence="1 11">Cell outer membrane</location>
        <topology evidence="1 11">Multi-pass membrane protein</topology>
    </subcellularLocation>
</comment>
<evidence type="ECO:0000256" key="1">
    <source>
        <dbReference type="ARBA" id="ARBA00004571"/>
    </source>
</evidence>
<protein>
    <recommendedName>
        <fullName evidence="17">TonB-dependent receptor</fullName>
    </recommendedName>
</protein>
<evidence type="ECO:0000313" key="15">
    <source>
        <dbReference type="EMBL" id="GAA6145992.1"/>
    </source>
</evidence>
<dbReference type="SUPFAM" id="SSF56935">
    <property type="entry name" value="Porins"/>
    <property type="match status" value="1"/>
</dbReference>
<name>A0ABQ0A0R9_9GAMM</name>
<evidence type="ECO:0000259" key="14">
    <source>
        <dbReference type="Pfam" id="PF07715"/>
    </source>
</evidence>
<keyword evidence="10 11" id="KW-0998">Cell outer membrane</keyword>
<evidence type="ECO:0000256" key="9">
    <source>
        <dbReference type="ARBA" id="ARBA00023170"/>
    </source>
</evidence>
<dbReference type="Gene3D" id="2.170.130.10">
    <property type="entry name" value="TonB-dependent receptor, plug domain"/>
    <property type="match status" value="1"/>
</dbReference>
<evidence type="ECO:0000256" key="6">
    <source>
        <dbReference type="ARBA" id="ARBA00022729"/>
    </source>
</evidence>
<evidence type="ECO:0000256" key="12">
    <source>
        <dbReference type="RuleBase" id="RU003357"/>
    </source>
</evidence>
<feature type="domain" description="TonB-dependent receptor plug" evidence="14">
    <location>
        <begin position="8"/>
        <end position="110"/>
    </location>
</feature>
<dbReference type="Pfam" id="PF07715">
    <property type="entry name" value="Plug"/>
    <property type="match status" value="1"/>
</dbReference>
<keyword evidence="7 12" id="KW-0798">TonB box</keyword>
<dbReference type="EMBL" id="BAABWH010000005">
    <property type="protein sequence ID" value="GAA6145992.1"/>
    <property type="molecule type" value="Genomic_DNA"/>
</dbReference>
<dbReference type="PROSITE" id="PS52016">
    <property type="entry name" value="TONB_DEPENDENT_REC_3"/>
    <property type="match status" value="1"/>
</dbReference>
<evidence type="ECO:0000256" key="3">
    <source>
        <dbReference type="ARBA" id="ARBA00022448"/>
    </source>
</evidence>
<dbReference type="InterPro" id="IPR012910">
    <property type="entry name" value="Plug_dom"/>
</dbReference>
<keyword evidence="3 11" id="KW-0813">Transport</keyword>
<dbReference type="PANTHER" id="PTHR30069:SF29">
    <property type="entry name" value="HEMOGLOBIN AND HEMOGLOBIN-HAPTOGLOBIN-BINDING PROTEIN 1-RELATED"/>
    <property type="match status" value="1"/>
</dbReference>
<comment type="caution">
    <text evidence="15">The sequence shown here is derived from an EMBL/GenBank/DDBJ whole genome shotgun (WGS) entry which is preliminary data.</text>
</comment>
<dbReference type="Pfam" id="PF00593">
    <property type="entry name" value="TonB_dep_Rec_b-barrel"/>
    <property type="match status" value="1"/>
</dbReference>
<evidence type="ECO:0000256" key="4">
    <source>
        <dbReference type="ARBA" id="ARBA00022452"/>
    </source>
</evidence>
<dbReference type="Gene3D" id="2.40.170.20">
    <property type="entry name" value="TonB-dependent receptor, beta-barrel domain"/>
    <property type="match status" value="1"/>
</dbReference>
<evidence type="ECO:0000256" key="7">
    <source>
        <dbReference type="ARBA" id="ARBA00023077"/>
    </source>
</evidence>
<evidence type="ECO:0000256" key="11">
    <source>
        <dbReference type="PROSITE-ProRule" id="PRU01360"/>
    </source>
</evidence>
<evidence type="ECO:0000259" key="13">
    <source>
        <dbReference type="Pfam" id="PF00593"/>
    </source>
</evidence>
<dbReference type="PANTHER" id="PTHR30069">
    <property type="entry name" value="TONB-DEPENDENT OUTER MEMBRANE RECEPTOR"/>
    <property type="match status" value="1"/>
</dbReference>
<dbReference type="InterPro" id="IPR039426">
    <property type="entry name" value="TonB-dep_rcpt-like"/>
</dbReference>
<dbReference type="Proteomes" id="UP001481413">
    <property type="component" value="Unassembled WGS sequence"/>
</dbReference>
<organism evidence="15 16">
    <name type="scientific">Thalassolituus maritimus</name>
    <dbReference type="NCBI Taxonomy" id="484498"/>
    <lineage>
        <taxon>Bacteria</taxon>
        <taxon>Pseudomonadati</taxon>
        <taxon>Pseudomonadota</taxon>
        <taxon>Gammaproteobacteria</taxon>
        <taxon>Oceanospirillales</taxon>
        <taxon>Oceanospirillaceae</taxon>
        <taxon>Thalassolituus</taxon>
    </lineage>
</organism>
<keyword evidence="5 11" id="KW-0812">Transmembrane</keyword>
<sequence>MITETASASIGVETISGDDIKNRYGNLQSYLKSLTSMQVQHSGGLGDPVLLSVRGASGRQTTMLINGVRINDAQGGGYDLSQIPVDMIEQVEISSSGSNGGLYDGAIGGTINIITRDREYQRRIAAKLGNHGYRSISAQGDVNPMISLYAGSESSDNNFNYPVPTPWDGSERNSEEALNNAEFYRHTLQLSVHSGDIQSQVGWRHQSKNIPDYFRNSPINRARYSIRELTFSTGNGAKYSNNGFNLDWSVAASRKNESYQDPESSIGLGEDDNRYKLQHIEMSLAPYWQHEDIVVSTGITGEFDQYQSRYVNDPDSRECTTPDGSCDQTAQQSVININTGVDYQINPQWGSGLAVYHRRYDTSNERTHADNPLRTDIEQSFTGASASVDHRSQHSEIQLSARRSTRIPSLYERYGDRGLMLGNDDLAAETADNLSLDITLFDARSEANVVVFYRKTYDTIVPVYDSRGVGRYENSSDASMTGLESTLRHSLQVAGITFEPSLSAAHYTSELDSDIRAFNGKQLPGIYHDRYLASVTAYFDRKSIQHSLGLDVEVAGNLYLDSGNNNRGDIRRSIDLIYRAQLKTLSASVQVNNLLNNQFKDFSNRPVAGRQVYLSAQWQF</sequence>
<gene>
    <name evidence="15" type="ORF">NBRC116585_21100</name>
</gene>
<reference evidence="15 16" key="1">
    <citation type="submission" date="2024-04" db="EMBL/GenBank/DDBJ databases">
        <title>Draft genome sequence of Thalassolituus maritimus NBRC 116585.</title>
        <authorList>
            <person name="Miyakawa T."/>
            <person name="Kusuya Y."/>
            <person name="Miura T."/>
        </authorList>
    </citation>
    <scope>NUCLEOTIDE SEQUENCE [LARGE SCALE GENOMIC DNA]</scope>
    <source>
        <strain evidence="15 16">5NW40-0001</strain>
    </source>
</reference>
<keyword evidence="4 11" id="KW-1134">Transmembrane beta strand</keyword>
<evidence type="ECO:0000256" key="10">
    <source>
        <dbReference type="ARBA" id="ARBA00023237"/>
    </source>
</evidence>
<keyword evidence="6" id="KW-0732">Signal</keyword>
<dbReference type="InterPro" id="IPR037066">
    <property type="entry name" value="Plug_dom_sf"/>
</dbReference>
<evidence type="ECO:0000256" key="8">
    <source>
        <dbReference type="ARBA" id="ARBA00023136"/>
    </source>
</evidence>